<feature type="compositionally biased region" description="Basic and acidic residues" evidence="1">
    <location>
        <begin position="37"/>
        <end position="51"/>
    </location>
</feature>
<reference evidence="4 5" key="1">
    <citation type="submission" date="2019-03" db="EMBL/GenBank/DDBJ databases">
        <title>Genomic Encyclopedia of Type Strains, Phase IV (KMG-IV): sequencing the most valuable type-strain genomes for metagenomic binning, comparative biology and taxonomic classification.</title>
        <authorList>
            <person name="Goeker M."/>
        </authorList>
    </citation>
    <scope>NUCLEOTIDE SEQUENCE [LARGE SCALE GENOMIC DNA]</scope>
    <source>
        <strain evidence="4 5">DSM 16326</strain>
    </source>
</reference>
<accession>A0A4R8IEP3</accession>
<dbReference type="EMBL" id="SOQX01000012">
    <property type="protein sequence ID" value="TDX96882.1"/>
    <property type="molecule type" value="Genomic_DNA"/>
</dbReference>
<keyword evidence="2" id="KW-0732">Signal</keyword>
<evidence type="ECO:0000256" key="2">
    <source>
        <dbReference type="SAM" id="SignalP"/>
    </source>
</evidence>
<dbReference type="OrthoDB" id="7068596at2"/>
<proteinExistence type="predicted"/>
<evidence type="ECO:0000256" key="1">
    <source>
        <dbReference type="SAM" id="MobiDB-lite"/>
    </source>
</evidence>
<dbReference type="AlphaFoldDB" id="A0A4R8IEP3"/>
<dbReference type="Pfam" id="PF13511">
    <property type="entry name" value="DUF4124"/>
    <property type="match status" value="1"/>
</dbReference>
<dbReference type="RefSeq" id="WP_134085397.1">
    <property type="nucleotide sequence ID" value="NZ_SOQX01000012.1"/>
</dbReference>
<gene>
    <name evidence="4" type="ORF">EDC23_2814</name>
</gene>
<feature type="domain" description="DUF4124" evidence="3">
    <location>
        <begin position="14"/>
        <end position="66"/>
    </location>
</feature>
<feature type="chain" id="PRO_5020813881" evidence="2">
    <location>
        <begin position="25"/>
        <end position="153"/>
    </location>
</feature>
<dbReference type="Proteomes" id="UP000294914">
    <property type="component" value="Unassembled WGS sequence"/>
</dbReference>
<feature type="signal peptide" evidence="2">
    <location>
        <begin position="1"/>
        <end position="24"/>
    </location>
</feature>
<evidence type="ECO:0000313" key="5">
    <source>
        <dbReference type="Proteomes" id="UP000294914"/>
    </source>
</evidence>
<keyword evidence="5" id="KW-1185">Reference proteome</keyword>
<dbReference type="InterPro" id="IPR025392">
    <property type="entry name" value="DUF4124"/>
</dbReference>
<name>A0A4R8IEP3_9GAMM</name>
<comment type="caution">
    <text evidence="4">The sequence shown here is derived from an EMBL/GenBank/DDBJ whole genome shotgun (WGS) entry which is preliminary data.</text>
</comment>
<feature type="region of interest" description="Disordered" evidence="1">
    <location>
        <begin position="37"/>
        <end position="70"/>
    </location>
</feature>
<sequence length="153" mass="17867">MKRRSQQIGTALMLVLMLLAPAGAEIFKWTDDQGRVHYGDRPPDEDARSVDVDPGTSTGSPAPSDAERREKTRRLLRAYDEERRIKQQQVQQHQAREAERKQRCVRARDRLKQYRHAGALYDLDEQGNRQFLEHDQRRQAEARAAQDVDKWCN</sequence>
<evidence type="ECO:0000259" key="3">
    <source>
        <dbReference type="Pfam" id="PF13511"/>
    </source>
</evidence>
<evidence type="ECO:0000313" key="4">
    <source>
        <dbReference type="EMBL" id="TDX96882.1"/>
    </source>
</evidence>
<protein>
    <submittedName>
        <fullName evidence="4">Uncharacterized protein DUF4124</fullName>
    </submittedName>
</protein>
<organism evidence="4 5">
    <name type="scientific">Thiohalophilus thiocyanatoxydans</name>
    <dbReference type="NCBI Taxonomy" id="381308"/>
    <lineage>
        <taxon>Bacteria</taxon>
        <taxon>Pseudomonadati</taxon>
        <taxon>Pseudomonadota</taxon>
        <taxon>Gammaproteobacteria</taxon>
        <taxon>Thiohalomonadales</taxon>
        <taxon>Thiohalophilaceae</taxon>
        <taxon>Thiohalophilus</taxon>
    </lineage>
</organism>